<protein>
    <submittedName>
        <fullName evidence="1">Uncharacterized protein</fullName>
    </submittedName>
</protein>
<sequence>MLEEVYIDFTFEDIYHILVETLDDVVELVSFLKGLPPERFGNLPKVLLLTKVLCYEDLVKNY</sequence>
<reference evidence="1 2" key="1">
    <citation type="submission" date="2016-08" db="EMBL/GenBank/DDBJ databases">
        <authorList>
            <person name="Seilhamer J.J."/>
        </authorList>
    </citation>
    <scope>NUCLEOTIDE SEQUENCE [LARGE SCALE GENOMIC DNA]</scope>
    <source>
        <strain evidence="1 2">A37T2</strain>
    </source>
</reference>
<name>A0A1C3Z3S5_9BACT</name>
<dbReference type="EMBL" id="FMAR01000001">
    <property type="protein sequence ID" value="SCB76873.1"/>
    <property type="molecule type" value="Genomic_DNA"/>
</dbReference>
<accession>A0A1C3Z3S5</accession>
<keyword evidence="2" id="KW-1185">Reference proteome</keyword>
<evidence type="ECO:0000313" key="2">
    <source>
        <dbReference type="Proteomes" id="UP000242818"/>
    </source>
</evidence>
<proteinExistence type="predicted"/>
<evidence type="ECO:0000313" key="1">
    <source>
        <dbReference type="EMBL" id="SCB76873.1"/>
    </source>
</evidence>
<dbReference type="AlphaFoldDB" id="A0A1C3Z3S5"/>
<gene>
    <name evidence="1" type="ORF">GA0116948_101222</name>
</gene>
<organism evidence="1 2">
    <name type="scientific">Chitinophaga costaii</name>
    <dbReference type="NCBI Taxonomy" id="1335309"/>
    <lineage>
        <taxon>Bacteria</taxon>
        <taxon>Pseudomonadati</taxon>
        <taxon>Bacteroidota</taxon>
        <taxon>Chitinophagia</taxon>
        <taxon>Chitinophagales</taxon>
        <taxon>Chitinophagaceae</taxon>
        <taxon>Chitinophaga</taxon>
    </lineage>
</organism>
<dbReference type="Proteomes" id="UP000242818">
    <property type="component" value="Unassembled WGS sequence"/>
</dbReference>
<dbReference type="STRING" id="1335309.GA0116948_101222"/>